<keyword evidence="1" id="KW-0472">Membrane</keyword>
<accession>A0AAD6W8D3</accession>
<proteinExistence type="predicted"/>
<reference evidence="2" key="1">
    <citation type="journal article" date="2023" name="Mol. Ecol. Resour.">
        <title>Chromosome-level genome assembly of a triploid poplar Populus alba 'Berolinensis'.</title>
        <authorList>
            <person name="Chen S."/>
            <person name="Yu Y."/>
            <person name="Wang X."/>
            <person name="Wang S."/>
            <person name="Zhang T."/>
            <person name="Zhou Y."/>
            <person name="He R."/>
            <person name="Meng N."/>
            <person name="Wang Y."/>
            <person name="Liu W."/>
            <person name="Liu Z."/>
            <person name="Liu J."/>
            <person name="Guo Q."/>
            <person name="Huang H."/>
            <person name="Sederoff R.R."/>
            <person name="Wang G."/>
            <person name="Qu G."/>
            <person name="Chen S."/>
        </authorList>
    </citation>
    <scope>NUCLEOTIDE SEQUENCE</scope>
    <source>
        <strain evidence="2">SC-2020</strain>
    </source>
</reference>
<keyword evidence="1" id="KW-0812">Transmembrane</keyword>
<organism evidence="2 3">
    <name type="scientific">Populus alba x Populus x berolinensis</name>
    <dbReference type="NCBI Taxonomy" id="444605"/>
    <lineage>
        <taxon>Eukaryota</taxon>
        <taxon>Viridiplantae</taxon>
        <taxon>Streptophyta</taxon>
        <taxon>Embryophyta</taxon>
        <taxon>Tracheophyta</taxon>
        <taxon>Spermatophyta</taxon>
        <taxon>Magnoliopsida</taxon>
        <taxon>eudicotyledons</taxon>
        <taxon>Gunneridae</taxon>
        <taxon>Pentapetalae</taxon>
        <taxon>rosids</taxon>
        <taxon>fabids</taxon>
        <taxon>Malpighiales</taxon>
        <taxon>Salicaceae</taxon>
        <taxon>Saliceae</taxon>
        <taxon>Populus</taxon>
    </lineage>
</organism>
<name>A0AAD6W8D3_9ROSI</name>
<keyword evidence="3" id="KW-1185">Reference proteome</keyword>
<dbReference type="EMBL" id="JAQIZT010000003">
    <property type="protein sequence ID" value="KAJ7002993.1"/>
    <property type="molecule type" value="Genomic_DNA"/>
</dbReference>
<evidence type="ECO:0000313" key="3">
    <source>
        <dbReference type="Proteomes" id="UP001164929"/>
    </source>
</evidence>
<gene>
    <name evidence="2" type="ORF">NC653_008274</name>
</gene>
<dbReference type="Proteomes" id="UP001164929">
    <property type="component" value="Chromosome 3"/>
</dbReference>
<dbReference type="AlphaFoldDB" id="A0AAD6W8D3"/>
<evidence type="ECO:0000313" key="2">
    <source>
        <dbReference type="EMBL" id="KAJ7002993.1"/>
    </source>
</evidence>
<comment type="caution">
    <text evidence="2">The sequence shown here is derived from an EMBL/GenBank/DDBJ whole genome shotgun (WGS) entry which is preliminary data.</text>
</comment>
<keyword evidence="1" id="KW-1133">Transmembrane helix</keyword>
<protein>
    <submittedName>
        <fullName evidence="2">Uncharacterized protein</fullName>
    </submittedName>
</protein>
<evidence type="ECO:0000256" key="1">
    <source>
        <dbReference type="SAM" id="Phobius"/>
    </source>
</evidence>
<feature type="transmembrane region" description="Helical" evidence="1">
    <location>
        <begin position="25"/>
        <end position="49"/>
    </location>
</feature>
<sequence>MENAKRVVVRCLGERLRRKVANKHLSHTTLSLHFAVLVCVCVCACFSIFKNLFWTHLPIIPIWKSVALY</sequence>